<protein>
    <submittedName>
        <fullName evidence="2">Uncharacterized protein</fullName>
    </submittedName>
</protein>
<sequence length="175" mass="19008">MDHFVKFVKWMTGEGQASRLIQPSRPPFVYRGHGIGHDMRASVRPRLGHDISIDMCASVRPCLGHGIGHIMRASLRPCLGHGIRIQKRASCRQASIGDLGTSKASITLSPEAFGAKTWACPGRVEDTGHGHGRVPSRVKSPIGSNREINSHGLGTRACLDMFKPCEPHGPSTWPC</sequence>
<accession>A0A0B0MCI1</accession>
<proteinExistence type="predicted"/>
<reference evidence="3" key="1">
    <citation type="submission" date="2014-09" db="EMBL/GenBank/DDBJ databases">
        <authorList>
            <person name="Mudge J."/>
            <person name="Ramaraj T."/>
            <person name="Lindquist I.E."/>
            <person name="Bharti A.K."/>
            <person name="Sundararajan A."/>
            <person name="Cameron C.T."/>
            <person name="Woodward J.E."/>
            <person name="May G.D."/>
            <person name="Brubaker C."/>
            <person name="Broadhvest J."/>
            <person name="Wilkins T.A."/>
        </authorList>
    </citation>
    <scope>NUCLEOTIDE SEQUENCE</scope>
    <source>
        <strain evidence="3">cv. AKA8401</strain>
    </source>
</reference>
<dbReference type="EMBL" id="JRRC01096433">
    <property type="protein sequence ID" value="KHF99822.1"/>
    <property type="molecule type" value="Genomic_DNA"/>
</dbReference>
<evidence type="ECO:0000313" key="2">
    <source>
        <dbReference type="EMBL" id="KHF99822.1"/>
    </source>
</evidence>
<dbReference type="AlphaFoldDB" id="A0A0B0MCI1"/>
<evidence type="ECO:0000256" key="1">
    <source>
        <dbReference type="SAM" id="MobiDB-lite"/>
    </source>
</evidence>
<organism evidence="2 3">
    <name type="scientific">Gossypium arboreum</name>
    <name type="common">Tree cotton</name>
    <name type="synonym">Gossypium nanking</name>
    <dbReference type="NCBI Taxonomy" id="29729"/>
    <lineage>
        <taxon>Eukaryota</taxon>
        <taxon>Viridiplantae</taxon>
        <taxon>Streptophyta</taxon>
        <taxon>Embryophyta</taxon>
        <taxon>Tracheophyta</taxon>
        <taxon>Spermatophyta</taxon>
        <taxon>Magnoliopsida</taxon>
        <taxon>eudicotyledons</taxon>
        <taxon>Gunneridae</taxon>
        <taxon>Pentapetalae</taxon>
        <taxon>rosids</taxon>
        <taxon>malvids</taxon>
        <taxon>Malvales</taxon>
        <taxon>Malvaceae</taxon>
        <taxon>Malvoideae</taxon>
        <taxon>Gossypium</taxon>
    </lineage>
</organism>
<keyword evidence="3" id="KW-1185">Reference proteome</keyword>
<name>A0A0B0MCI1_GOSAR</name>
<gene>
    <name evidence="2" type="ORF">F383_17927</name>
</gene>
<evidence type="ECO:0000313" key="3">
    <source>
        <dbReference type="Proteomes" id="UP000032142"/>
    </source>
</evidence>
<feature type="region of interest" description="Disordered" evidence="1">
    <location>
        <begin position="124"/>
        <end position="146"/>
    </location>
</feature>
<comment type="caution">
    <text evidence="2">The sequence shown here is derived from an EMBL/GenBank/DDBJ whole genome shotgun (WGS) entry which is preliminary data.</text>
</comment>
<dbReference type="Proteomes" id="UP000032142">
    <property type="component" value="Unassembled WGS sequence"/>
</dbReference>